<dbReference type="FunCoup" id="A0A2K1KKK6">
    <property type="interactions" value="215"/>
</dbReference>
<reference evidence="6" key="3">
    <citation type="submission" date="2020-12" db="UniProtKB">
        <authorList>
            <consortium name="EnsemblPlants"/>
        </authorList>
    </citation>
    <scope>IDENTIFICATION</scope>
</reference>
<dbReference type="Gramene" id="Pp3c5_21240V3.4">
    <property type="protein sequence ID" value="Pp3c5_21240V3.4"/>
    <property type="gene ID" value="Pp3c5_21240"/>
</dbReference>
<dbReference type="InterPro" id="IPR002921">
    <property type="entry name" value="Fungal_lipase-type"/>
</dbReference>
<dbReference type="CDD" id="cd00519">
    <property type="entry name" value="Lipase_3"/>
    <property type="match status" value="1"/>
</dbReference>
<dbReference type="SUPFAM" id="SSF53474">
    <property type="entry name" value="alpha/beta-Hydrolases"/>
    <property type="match status" value="1"/>
</dbReference>
<dbReference type="InterPro" id="IPR029058">
    <property type="entry name" value="AB_hydrolase_fold"/>
</dbReference>
<dbReference type="AlphaFoldDB" id="A0A2K1KKK6"/>
<evidence type="ECO:0000256" key="1">
    <source>
        <dbReference type="SAM" id="Coils"/>
    </source>
</evidence>
<dbReference type="EMBL" id="ABEU02000005">
    <property type="protein sequence ID" value="PNR54307.1"/>
    <property type="molecule type" value="Genomic_DNA"/>
</dbReference>
<evidence type="ECO:0000313" key="7">
    <source>
        <dbReference type="Proteomes" id="UP000006727"/>
    </source>
</evidence>
<gene>
    <name evidence="6" type="primary">LOC112282703</name>
    <name evidence="5" type="ORF">PHYPA_007984</name>
</gene>
<dbReference type="EnsemblPlants" id="Pp3c5_21240V3.1">
    <property type="protein sequence ID" value="Pp3c5_21240V3.1"/>
    <property type="gene ID" value="Pp3c5_21240"/>
</dbReference>
<dbReference type="PaxDb" id="3218-PP1S218_75V6.2"/>
<evidence type="ECO:0000256" key="2">
    <source>
        <dbReference type="SAM" id="MobiDB-lite"/>
    </source>
</evidence>
<keyword evidence="7" id="KW-1185">Reference proteome</keyword>
<evidence type="ECO:0000313" key="6">
    <source>
        <dbReference type="EnsemblPlants" id="Pp3c5_21240V3.1"/>
    </source>
</evidence>
<dbReference type="Proteomes" id="UP000006727">
    <property type="component" value="Chromosome 5"/>
</dbReference>
<evidence type="ECO:0000256" key="3">
    <source>
        <dbReference type="SAM" id="Phobius"/>
    </source>
</evidence>
<dbReference type="Pfam" id="PF01764">
    <property type="entry name" value="Lipase_3"/>
    <property type="match status" value="1"/>
</dbReference>
<feature type="region of interest" description="Disordered" evidence="2">
    <location>
        <begin position="684"/>
        <end position="704"/>
    </location>
</feature>
<dbReference type="Gramene" id="Pp3c5_21240V3.3">
    <property type="protein sequence ID" value="Pp3c5_21240V3.3"/>
    <property type="gene ID" value="Pp3c5_21240"/>
</dbReference>
<accession>A0A2K1KKK6</accession>
<name>A0A2K1KKK6_PHYPA</name>
<reference evidence="5 7" key="1">
    <citation type="journal article" date="2008" name="Science">
        <title>The Physcomitrella genome reveals evolutionary insights into the conquest of land by plants.</title>
        <authorList>
            <person name="Rensing S."/>
            <person name="Lang D."/>
            <person name="Zimmer A."/>
            <person name="Terry A."/>
            <person name="Salamov A."/>
            <person name="Shapiro H."/>
            <person name="Nishiyama T."/>
            <person name="Perroud P.-F."/>
            <person name="Lindquist E."/>
            <person name="Kamisugi Y."/>
            <person name="Tanahashi T."/>
            <person name="Sakakibara K."/>
            <person name="Fujita T."/>
            <person name="Oishi K."/>
            <person name="Shin-I T."/>
            <person name="Kuroki Y."/>
            <person name="Toyoda A."/>
            <person name="Suzuki Y."/>
            <person name="Hashimoto A."/>
            <person name="Yamaguchi K."/>
            <person name="Sugano A."/>
            <person name="Kohara Y."/>
            <person name="Fujiyama A."/>
            <person name="Anterola A."/>
            <person name="Aoki S."/>
            <person name="Ashton N."/>
            <person name="Barbazuk W.B."/>
            <person name="Barker E."/>
            <person name="Bennetzen J."/>
            <person name="Bezanilla M."/>
            <person name="Blankenship R."/>
            <person name="Cho S.H."/>
            <person name="Dutcher S."/>
            <person name="Estelle M."/>
            <person name="Fawcett J.A."/>
            <person name="Gundlach H."/>
            <person name="Hanada K."/>
            <person name="Heyl A."/>
            <person name="Hicks K.A."/>
            <person name="Hugh J."/>
            <person name="Lohr M."/>
            <person name="Mayer K."/>
            <person name="Melkozernov A."/>
            <person name="Murata T."/>
            <person name="Nelson D."/>
            <person name="Pils B."/>
            <person name="Prigge M."/>
            <person name="Reiss B."/>
            <person name="Renner T."/>
            <person name="Rombauts S."/>
            <person name="Rushton P."/>
            <person name="Sanderfoot A."/>
            <person name="Schween G."/>
            <person name="Shiu S.-H."/>
            <person name="Stueber K."/>
            <person name="Theodoulou F.L."/>
            <person name="Tu H."/>
            <person name="Van de Peer Y."/>
            <person name="Verrier P.J."/>
            <person name="Waters E."/>
            <person name="Wood A."/>
            <person name="Yang L."/>
            <person name="Cove D."/>
            <person name="Cuming A."/>
            <person name="Hasebe M."/>
            <person name="Lucas S."/>
            <person name="Mishler D.B."/>
            <person name="Reski R."/>
            <person name="Grigoriev I."/>
            <person name="Quatrano R.S."/>
            <person name="Boore J.L."/>
        </authorList>
    </citation>
    <scope>NUCLEOTIDE SEQUENCE [LARGE SCALE GENOMIC DNA]</scope>
    <source>
        <strain evidence="6 7">cv. Gransden 2004</strain>
    </source>
</reference>
<dbReference type="GO" id="GO:0006629">
    <property type="term" value="P:lipid metabolic process"/>
    <property type="evidence" value="ECO:0007669"/>
    <property type="project" value="InterPro"/>
</dbReference>
<organism evidence="5">
    <name type="scientific">Physcomitrium patens</name>
    <name type="common">Spreading-leaved earth moss</name>
    <name type="synonym">Physcomitrella patens</name>
    <dbReference type="NCBI Taxonomy" id="3218"/>
    <lineage>
        <taxon>Eukaryota</taxon>
        <taxon>Viridiplantae</taxon>
        <taxon>Streptophyta</taxon>
        <taxon>Embryophyta</taxon>
        <taxon>Bryophyta</taxon>
        <taxon>Bryophytina</taxon>
        <taxon>Bryopsida</taxon>
        <taxon>Funariidae</taxon>
        <taxon>Funariales</taxon>
        <taxon>Funariaceae</taxon>
        <taxon>Physcomitrium</taxon>
    </lineage>
</organism>
<feature type="domain" description="Fungal lipase-type" evidence="4">
    <location>
        <begin position="484"/>
        <end position="622"/>
    </location>
</feature>
<dbReference type="Gramene" id="Pp3c5_21240V3.2">
    <property type="protein sequence ID" value="Pp3c5_21240V3.2"/>
    <property type="gene ID" value="Pp3c5_21240"/>
</dbReference>
<feature type="compositionally biased region" description="Polar residues" evidence="2">
    <location>
        <begin position="686"/>
        <end position="700"/>
    </location>
</feature>
<dbReference type="OMA" id="VCYEENK"/>
<feature type="coiled-coil region" evidence="1">
    <location>
        <begin position="339"/>
        <end position="375"/>
    </location>
</feature>
<protein>
    <recommendedName>
        <fullName evidence="4">Fungal lipase-type domain-containing protein</fullName>
    </recommendedName>
</protein>
<dbReference type="Gramene" id="Pp3c5_21240V3.1">
    <property type="protein sequence ID" value="Pp3c5_21240V3.1"/>
    <property type="gene ID" value="Pp3c5_21240"/>
</dbReference>
<dbReference type="KEGG" id="ppp:112282703"/>
<dbReference type="OrthoDB" id="438440at2759"/>
<feature type="transmembrane region" description="Helical" evidence="3">
    <location>
        <begin position="857"/>
        <end position="879"/>
    </location>
</feature>
<keyword evidence="3" id="KW-0812">Transmembrane</keyword>
<dbReference type="PANTHER" id="PTHR46483">
    <property type="entry name" value="PHOSPHOLIPASE A1 PLIP2, CHLOROPLASTIC"/>
    <property type="match status" value="1"/>
</dbReference>
<dbReference type="EnsemblPlants" id="Pp3c5_21240V3.4">
    <property type="protein sequence ID" value="Pp3c5_21240V3.4"/>
    <property type="gene ID" value="Pp3c5_21240"/>
</dbReference>
<dbReference type="Gene3D" id="3.40.50.1820">
    <property type="entry name" value="alpha/beta hydrolase"/>
    <property type="match status" value="1"/>
</dbReference>
<evidence type="ECO:0000313" key="5">
    <source>
        <dbReference type="EMBL" id="PNR54307.1"/>
    </source>
</evidence>
<reference evidence="5 7" key="2">
    <citation type="journal article" date="2018" name="Plant J.">
        <title>The Physcomitrella patens chromosome-scale assembly reveals moss genome structure and evolution.</title>
        <authorList>
            <person name="Lang D."/>
            <person name="Ullrich K.K."/>
            <person name="Murat F."/>
            <person name="Fuchs J."/>
            <person name="Jenkins J."/>
            <person name="Haas F.B."/>
            <person name="Piednoel M."/>
            <person name="Gundlach H."/>
            <person name="Van Bel M."/>
            <person name="Meyberg R."/>
            <person name="Vives C."/>
            <person name="Morata J."/>
            <person name="Symeonidi A."/>
            <person name="Hiss M."/>
            <person name="Muchero W."/>
            <person name="Kamisugi Y."/>
            <person name="Saleh O."/>
            <person name="Blanc G."/>
            <person name="Decker E.L."/>
            <person name="van Gessel N."/>
            <person name="Grimwood J."/>
            <person name="Hayes R.D."/>
            <person name="Graham S.W."/>
            <person name="Gunter L.E."/>
            <person name="McDaniel S.F."/>
            <person name="Hoernstein S.N.W."/>
            <person name="Larsson A."/>
            <person name="Li F.W."/>
            <person name="Perroud P.F."/>
            <person name="Phillips J."/>
            <person name="Ranjan P."/>
            <person name="Rokshar D.S."/>
            <person name="Rothfels C.J."/>
            <person name="Schneider L."/>
            <person name="Shu S."/>
            <person name="Stevenson D.W."/>
            <person name="Thummler F."/>
            <person name="Tillich M."/>
            <person name="Villarreal Aguilar J.C."/>
            <person name="Widiez T."/>
            <person name="Wong G.K."/>
            <person name="Wymore A."/>
            <person name="Zhang Y."/>
            <person name="Zimmer A.D."/>
            <person name="Quatrano R.S."/>
            <person name="Mayer K.F.X."/>
            <person name="Goodstein D."/>
            <person name="Casacuberta J.M."/>
            <person name="Vandepoele K."/>
            <person name="Reski R."/>
            <person name="Cuming A.C."/>
            <person name="Tuskan G.A."/>
            <person name="Maumus F."/>
            <person name="Salse J."/>
            <person name="Schmutz J."/>
            <person name="Rensing S.A."/>
        </authorList>
    </citation>
    <scope>NUCLEOTIDE SEQUENCE [LARGE SCALE GENOMIC DNA]</scope>
    <source>
        <strain evidence="6 7">cv. Gransden 2004</strain>
    </source>
</reference>
<dbReference type="EnsemblPlants" id="Pp3c5_21240V3.2">
    <property type="protein sequence ID" value="Pp3c5_21240V3.2"/>
    <property type="gene ID" value="Pp3c5_21240"/>
</dbReference>
<sequence length="880" mass="95362">MEVLLVRAAVPFPCPRRSQKSAEAPEPQKVRQSKFLTKDRSTENPTKPSVAAAASNSSMDPQIAPSASVAPHPAFPLRFPWFKGGKKGVASDGTTMAAAAAAACGDVASIALSAAHDGTTSELDAEEKRTVHEVLSTLQSPATELTALEVGGIKSLSPDEAVVDETSGSIGSDELSKAEAQIARSWLHNFMRVKLWNNRQSKTTTKAPRKQSQNGVDQPCTDVSEAESSESPESVDSCDPVLEGGVEAALGCACDECSVDTDSERIPSGVDEVQEIDHIKIVHNQESFSKFLQPVSVGELKALAHLSFLANLAYAIPSIKPSDLLRLHGLRFITSSVHLKAAEEKAALEKAAREKAAQEEAAAKEIARLEELEQSSPSPEAISARPVNVPKHSRVFSLFRNTTVHESEPLPSSLPLMDELCVECQSKLVSPVDTKVSANTSDSPVAPESHEDIVSSISAEAQPLHSCPCDWFICEEELSKTLNLSIKGSDSVASWQANLLFEPTRFEDPKLGVMVHRGIYEAAQALYKEVLPCVLEHLQKYGSEAKFRFTGHSLGGSLAVLLSLMLRVRDTAPLDSLLPVYTFGSPFVLCGGDHLLQQLGLPKDHVQMVVMHRDIVPRSFSCEYPEHVAEVLKRVNGTFRNYSCLKKQRLLYTPMGAMRVVQPPPTQAPGHPFLPPGSGIYDILHPSSSKADESGNSPQESMELRSAQRAFLNNPHPLQILRDRSSYGSGGSISRDHDPRNYDKAVNYLLRQELRKLRKSYKTEKRVQIWWPSLASEIGVELIKGVLTSKIADSEHSANSGSIGAATSGLGANHQELRGCGSLVKSVRSVPSARKTSSGSALDRLSRYSRLIASKHVHIGMLLLVSARVLLMHGLAIFVA</sequence>
<feature type="region of interest" description="Disordered" evidence="2">
    <location>
        <begin position="15"/>
        <end position="67"/>
    </location>
</feature>
<proteinExistence type="predicted"/>
<evidence type="ECO:0000259" key="4">
    <source>
        <dbReference type="Pfam" id="PF01764"/>
    </source>
</evidence>
<dbReference type="InterPro" id="IPR043367">
    <property type="entry name" value="PLIP1/2/3"/>
</dbReference>
<dbReference type="RefSeq" id="XP_024376449.1">
    <property type="nucleotide sequence ID" value="XM_024520681.2"/>
</dbReference>
<keyword evidence="1" id="KW-0175">Coiled coil</keyword>
<feature type="compositionally biased region" description="Polar residues" evidence="2">
    <location>
        <begin position="198"/>
        <end position="216"/>
    </location>
</feature>
<keyword evidence="3" id="KW-0472">Membrane</keyword>
<dbReference type="GO" id="GO:0008970">
    <property type="term" value="F:phospholipase A1 activity"/>
    <property type="evidence" value="ECO:0007669"/>
    <property type="project" value="InterPro"/>
</dbReference>
<dbReference type="GeneID" id="112282703"/>
<dbReference type="PANTHER" id="PTHR46483:SF4">
    <property type="entry name" value="PHOSPHOLIPASE A1 PLIP2, CHLOROPLASTIC"/>
    <property type="match status" value="1"/>
</dbReference>
<feature type="region of interest" description="Disordered" evidence="2">
    <location>
        <begin position="720"/>
        <end position="739"/>
    </location>
</feature>
<keyword evidence="3" id="KW-1133">Transmembrane helix</keyword>
<feature type="region of interest" description="Disordered" evidence="2">
    <location>
        <begin position="198"/>
        <end position="240"/>
    </location>
</feature>
<dbReference type="EnsemblPlants" id="Pp3c5_21240V3.3">
    <property type="protein sequence ID" value="Pp3c5_21240V3.3"/>
    <property type="gene ID" value="Pp3c5_21240"/>
</dbReference>